<dbReference type="Pfam" id="PF02518">
    <property type="entry name" value="HATPase_c"/>
    <property type="match status" value="1"/>
</dbReference>
<dbReference type="GO" id="GO:0000160">
    <property type="term" value="P:phosphorelay signal transduction system"/>
    <property type="evidence" value="ECO:0007669"/>
    <property type="project" value="UniProtKB-KW"/>
</dbReference>
<dbReference type="InterPro" id="IPR036890">
    <property type="entry name" value="HATPase_C_sf"/>
</dbReference>
<dbReference type="SUPFAM" id="SSF55874">
    <property type="entry name" value="ATPase domain of HSP90 chaperone/DNA topoisomerase II/histidine kinase"/>
    <property type="match status" value="1"/>
</dbReference>
<dbReference type="CDD" id="cd16917">
    <property type="entry name" value="HATPase_UhpB-NarQ-NarX-like"/>
    <property type="match status" value="1"/>
</dbReference>
<name>A0A1G6JWL5_9GAMM</name>
<feature type="transmembrane region" description="Helical" evidence="6">
    <location>
        <begin position="144"/>
        <end position="164"/>
    </location>
</feature>
<evidence type="ECO:0000313" key="9">
    <source>
        <dbReference type="Proteomes" id="UP000242317"/>
    </source>
</evidence>
<dbReference type="Proteomes" id="UP000242317">
    <property type="component" value="Unassembled WGS sequence"/>
</dbReference>
<dbReference type="EC" id="2.7.13.3" evidence="2"/>
<evidence type="ECO:0000256" key="5">
    <source>
        <dbReference type="ARBA" id="ARBA00023012"/>
    </source>
</evidence>
<keyword evidence="3" id="KW-0808">Transferase</keyword>
<gene>
    <name evidence="8" type="ORF">SAMN05421749_103470</name>
</gene>
<evidence type="ECO:0000313" key="8">
    <source>
        <dbReference type="EMBL" id="SDC22785.1"/>
    </source>
</evidence>
<feature type="transmembrane region" description="Helical" evidence="6">
    <location>
        <begin position="113"/>
        <end position="138"/>
    </location>
</feature>
<evidence type="ECO:0000256" key="6">
    <source>
        <dbReference type="SAM" id="Phobius"/>
    </source>
</evidence>
<feature type="domain" description="Histidine kinase/HSP90-like ATPase" evidence="7">
    <location>
        <begin position="426"/>
        <end position="521"/>
    </location>
</feature>
<keyword evidence="6" id="KW-0472">Membrane</keyword>
<dbReference type="GO" id="GO:0004673">
    <property type="term" value="F:protein histidine kinase activity"/>
    <property type="evidence" value="ECO:0007669"/>
    <property type="project" value="UniProtKB-EC"/>
</dbReference>
<feature type="transmembrane region" description="Helical" evidence="6">
    <location>
        <begin position="259"/>
        <end position="279"/>
    </location>
</feature>
<feature type="transmembrane region" description="Helical" evidence="6">
    <location>
        <begin position="171"/>
        <end position="191"/>
    </location>
</feature>
<evidence type="ECO:0000256" key="4">
    <source>
        <dbReference type="ARBA" id="ARBA00022777"/>
    </source>
</evidence>
<accession>A0A1G6JWL5</accession>
<evidence type="ECO:0000259" key="7">
    <source>
        <dbReference type="SMART" id="SM00387"/>
    </source>
</evidence>
<evidence type="ECO:0000256" key="3">
    <source>
        <dbReference type="ARBA" id="ARBA00022679"/>
    </source>
</evidence>
<feature type="transmembrane region" description="Helical" evidence="6">
    <location>
        <begin position="197"/>
        <end position="219"/>
    </location>
</feature>
<organism evidence="8 9">
    <name type="scientific">Acinetobacter marinus</name>
    <dbReference type="NCBI Taxonomy" id="281375"/>
    <lineage>
        <taxon>Bacteria</taxon>
        <taxon>Pseudomonadati</taxon>
        <taxon>Pseudomonadota</taxon>
        <taxon>Gammaproteobacteria</taxon>
        <taxon>Moraxellales</taxon>
        <taxon>Moraxellaceae</taxon>
        <taxon>Acinetobacter</taxon>
    </lineage>
</organism>
<evidence type="ECO:0000256" key="2">
    <source>
        <dbReference type="ARBA" id="ARBA00012438"/>
    </source>
</evidence>
<dbReference type="AlphaFoldDB" id="A0A1G6JWL5"/>
<keyword evidence="5" id="KW-0902">Two-component regulatory system</keyword>
<proteinExistence type="predicted"/>
<keyword evidence="6" id="KW-0812">Transmembrane</keyword>
<keyword evidence="6" id="KW-1133">Transmembrane helix</keyword>
<reference evidence="9" key="1">
    <citation type="submission" date="2016-09" db="EMBL/GenBank/DDBJ databases">
        <authorList>
            <person name="Varghese N."/>
            <person name="Submissions S."/>
        </authorList>
    </citation>
    <scope>NUCLEOTIDE SEQUENCE [LARGE SCALE GENOMIC DNA]</scope>
    <source>
        <strain evidence="9">ANC 3699</strain>
    </source>
</reference>
<sequence length="529" mass="60373">MAGQIFINDDLLWQDRSLVEPLSRSWNMPRNWSLPASSLKQGENVFWIRVVAVPTQNSGLGKVFLGDDDVVMPIFQKLWYEQRVLHFFNLIFSFTLGIIAFLVWLFRRQETVFGWFALTSLFWVVFMSSTVMIVSPLGLTALQIARINSVLLFGFSVFSCFYAWRLALQKFVYLERFLIFCLAAFSVAGFLTSDEHLRTYILICFASSIVVLLSLYLSYPWLAYRAKKHESYLLAVVFIFYAFITVHDALYLIKLNDAYPLSAYTAPITTLLIAIILAMRLAQNIRKIEHFNQTLAENVLQATKALELSLNTQHRLELDNIRLQERMHLAHDLHDGLGGSLVRSMAIIDQSPSNLSNQQFLSMLKVLRDDLRQIIDTGSSSNNSVPETPMIWGAAIRYRFMQIFDELDIASTWRFPEQWMVQPTALDCLTLLRVIEESLTNIIKHSQASHVKVELYYVNHSQLILEIIDDGIGFDVDAVAKSGISVGLRSMQIRLVKTNATLHIESSSKGTIVKVTQSLLAHPAPPHRR</sequence>
<dbReference type="SMART" id="SM00387">
    <property type="entry name" value="HATPase_c"/>
    <property type="match status" value="1"/>
</dbReference>
<dbReference type="Gene3D" id="3.30.565.10">
    <property type="entry name" value="Histidine kinase-like ATPase, C-terminal domain"/>
    <property type="match status" value="1"/>
</dbReference>
<dbReference type="PANTHER" id="PTHR24421">
    <property type="entry name" value="NITRATE/NITRITE SENSOR PROTEIN NARX-RELATED"/>
    <property type="match status" value="1"/>
</dbReference>
<feature type="transmembrane region" description="Helical" evidence="6">
    <location>
        <begin position="87"/>
        <end position="106"/>
    </location>
</feature>
<dbReference type="PANTHER" id="PTHR24421:SF10">
    <property type="entry name" value="NITRATE_NITRITE SENSOR PROTEIN NARQ"/>
    <property type="match status" value="1"/>
</dbReference>
<comment type="catalytic activity">
    <reaction evidence="1">
        <text>ATP + protein L-histidine = ADP + protein N-phospho-L-histidine.</text>
        <dbReference type="EC" id="2.7.13.3"/>
    </reaction>
</comment>
<evidence type="ECO:0000256" key="1">
    <source>
        <dbReference type="ARBA" id="ARBA00000085"/>
    </source>
</evidence>
<dbReference type="InterPro" id="IPR003594">
    <property type="entry name" value="HATPase_dom"/>
</dbReference>
<feature type="transmembrane region" description="Helical" evidence="6">
    <location>
        <begin position="231"/>
        <end position="253"/>
    </location>
</feature>
<protein>
    <recommendedName>
        <fullName evidence="2">histidine kinase</fullName>
        <ecNumber evidence="2">2.7.13.3</ecNumber>
    </recommendedName>
</protein>
<keyword evidence="9" id="KW-1185">Reference proteome</keyword>
<dbReference type="EMBL" id="FMYK01000003">
    <property type="protein sequence ID" value="SDC22785.1"/>
    <property type="molecule type" value="Genomic_DNA"/>
</dbReference>
<dbReference type="InterPro" id="IPR050482">
    <property type="entry name" value="Sensor_HK_TwoCompSys"/>
</dbReference>
<keyword evidence="4 8" id="KW-0418">Kinase</keyword>